<dbReference type="AlphaFoldDB" id="A0A348G6B1"/>
<accession>A0A348G6B1</accession>
<keyword evidence="4" id="KW-1015">Disulfide bond</keyword>
<dbReference type="EMBL" id="FX986027">
    <property type="protein sequence ID" value="BBF97984.1"/>
    <property type="molecule type" value="mRNA"/>
</dbReference>
<dbReference type="PANTHER" id="PTHR23259:SF70">
    <property type="entry name" value="ACCESSORY GLAND PROTEIN ACP62F-RELATED"/>
    <property type="match status" value="1"/>
</dbReference>
<gene>
    <name evidence="7" type="primary">CI2_OM</name>
</gene>
<proteinExistence type="evidence at transcript level"/>
<feature type="chain" id="PRO_5016996829" evidence="5">
    <location>
        <begin position="20"/>
        <end position="81"/>
    </location>
</feature>
<reference evidence="7" key="1">
    <citation type="journal article" date="2017" name="Toxins">
        <title>Combined Venom Gland Transcriptomic and Venom Peptidomic Analysis of the Predatory Ant Odontomachus monticola.</title>
        <authorList>
            <person name="Kazuma K."/>
            <person name="Masuko K."/>
            <person name="Konno K."/>
            <person name="Inagaki H."/>
        </authorList>
    </citation>
    <scope>NUCLEOTIDE SEQUENCE</scope>
    <source>
        <tissue evidence="7">Venom gland and sac</tissue>
    </source>
</reference>
<dbReference type="FunFam" id="2.10.25.10:FF:000055">
    <property type="entry name" value="alpha-tectorin isoform X1"/>
    <property type="match status" value="1"/>
</dbReference>
<comment type="similarity">
    <text evidence="1">Belongs to the serine protease inhibitor-like (TIL domain-containing) family.</text>
</comment>
<dbReference type="SUPFAM" id="SSF57567">
    <property type="entry name" value="Serine protease inhibitors"/>
    <property type="match status" value="1"/>
</dbReference>
<feature type="domain" description="TIL" evidence="6">
    <location>
        <begin position="28"/>
        <end position="81"/>
    </location>
</feature>
<reference evidence="7" key="2">
    <citation type="submission" date="2018-08" db="EMBL/GenBank/DDBJ databases">
        <authorList>
            <person name="Ferrada E.E."/>
            <person name="Latorre B.A."/>
        </authorList>
    </citation>
    <scope>NUCLEOTIDE SEQUENCE</scope>
    <source>
        <tissue evidence="7">Venom gland and sac</tissue>
    </source>
</reference>
<evidence type="ECO:0000256" key="2">
    <source>
        <dbReference type="ARBA" id="ARBA00022690"/>
    </source>
</evidence>
<keyword evidence="5" id="KW-0732">Signal</keyword>
<name>A0A348G6B1_ODOMO</name>
<evidence type="ECO:0000313" key="7">
    <source>
        <dbReference type="EMBL" id="BBF97984.1"/>
    </source>
</evidence>
<evidence type="ECO:0000256" key="4">
    <source>
        <dbReference type="ARBA" id="ARBA00023157"/>
    </source>
</evidence>
<dbReference type="Gene3D" id="2.10.25.10">
    <property type="entry name" value="Laminin"/>
    <property type="match status" value="1"/>
</dbReference>
<evidence type="ECO:0000256" key="3">
    <source>
        <dbReference type="ARBA" id="ARBA00022900"/>
    </source>
</evidence>
<dbReference type="GO" id="GO:0004867">
    <property type="term" value="F:serine-type endopeptidase inhibitor activity"/>
    <property type="evidence" value="ECO:0007669"/>
    <property type="project" value="UniProtKB-KW"/>
</dbReference>
<evidence type="ECO:0000256" key="1">
    <source>
        <dbReference type="ARBA" id="ARBA00007611"/>
    </source>
</evidence>
<keyword evidence="2" id="KW-0646">Protease inhibitor</keyword>
<dbReference type="InterPro" id="IPR051368">
    <property type="entry name" value="SerProtInhib-TIL_Domain"/>
</dbReference>
<sequence length="81" mass="8474">MARAVVLLLLIVAVATISALPQGFPGQCGENEIFTTCGSSCPGTCGNPSPRACTLACKIGCECRQGYLRNGQNRCVLTHQC</sequence>
<feature type="signal peptide" evidence="5">
    <location>
        <begin position="1"/>
        <end position="19"/>
    </location>
</feature>
<dbReference type="Pfam" id="PF01826">
    <property type="entry name" value="TIL"/>
    <property type="match status" value="1"/>
</dbReference>
<dbReference type="InterPro" id="IPR002919">
    <property type="entry name" value="TIL_dom"/>
</dbReference>
<dbReference type="CDD" id="cd19941">
    <property type="entry name" value="TIL"/>
    <property type="match status" value="1"/>
</dbReference>
<keyword evidence="3" id="KW-0722">Serine protease inhibitor</keyword>
<organism evidence="7">
    <name type="scientific">Odontomachus monticola</name>
    <name type="common">Trap-jaw ant</name>
    <dbReference type="NCBI Taxonomy" id="613454"/>
    <lineage>
        <taxon>Eukaryota</taxon>
        <taxon>Metazoa</taxon>
        <taxon>Ecdysozoa</taxon>
        <taxon>Arthropoda</taxon>
        <taxon>Hexapoda</taxon>
        <taxon>Insecta</taxon>
        <taxon>Pterygota</taxon>
        <taxon>Neoptera</taxon>
        <taxon>Endopterygota</taxon>
        <taxon>Hymenoptera</taxon>
        <taxon>Apocrita</taxon>
        <taxon>Aculeata</taxon>
        <taxon>Formicoidea</taxon>
        <taxon>Formicidae</taxon>
        <taxon>Ponerinae</taxon>
        <taxon>Ponerini</taxon>
        <taxon>Odontomachus</taxon>
    </lineage>
</organism>
<evidence type="ECO:0000259" key="6">
    <source>
        <dbReference type="Pfam" id="PF01826"/>
    </source>
</evidence>
<dbReference type="PANTHER" id="PTHR23259">
    <property type="entry name" value="RIDDLE"/>
    <property type="match status" value="1"/>
</dbReference>
<dbReference type="InterPro" id="IPR036084">
    <property type="entry name" value="Ser_inhib-like_sf"/>
</dbReference>
<evidence type="ECO:0000256" key="5">
    <source>
        <dbReference type="SAM" id="SignalP"/>
    </source>
</evidence>
<protein>
    <submittedName>
        <fullName evidence="7">Chymotrypsin inhibitor 2</fullName>
    </submittedName>
</protein>